<accession>A0A7U4JPY4</accession>
<reference evidence="2 3" key="1">
    <citation type="journal article" date="2015" name="PLoS ONE">
        <title>A universal mariner transposon system for forward genetic studies in the genus clostridium.</title>
        <authorList>
            <person name="Zhang Y."/>
            <person name="Grosse-Honebrink A."/>
            <person name="Minton N.P."/>
        </authorList>
    </citation>
    <scope>NUCLEOTIDE SEQUENCE [LARGE SCALE GENOMIC DNA]</scope>
    <source>
        <strain evidence="2 3">NCIMB 10696</strain>
    </source>
</reference>
<dbReference type="RefSeq" id="WP_033060185.1">
    <property type="nucleotide sequence ID" value="NZ_CP009225.1"/>
</dbReference>
<keyword evidence="1" id="KW-0812">Transmembrane</keyword>
<evidence type="ECO:0000256" key="1">
    <source>
        <dbReference type="SAM" id="Phobius"/>
    </source>
</evidence>
<keyword evidence="1" id="KW-0472">Membrane</keyword>
<gene>
    <name evidence="2" type="ORF">CLSPO_c23930</name>
</gene>
<feature type="transmembrane region" description="Helical" evidence="1">
    <location>
        <begin position="66"/>
        <end position="85"/>
    </location>
</feature>
<proteinExistence type="predicted"/>
<evidence type="ECO:0000313" key="3">
    <source>
        <dbReference type="Proteomes" id="UP000033052"/>
    </source>
</evidence>
<organism evidence="2 3">
    <name type="scientific">Clostridium sporogenes</name>
    <dbReference type="NCBI Taxonomy" id="1509"/>
    <lineage>
        <taxon>Bacteria</taxon>
        <taxon>Bacillati</taxon>
        <taxon>Bacillota</taxon>
        <taxon>Clostridia</taxon>
        <taxon>Eubacteriales</taxon>
        <taxon>Clostridiaceae</taxon>
        <taxon>Clostridium</taxon>
    </lineage>
</organism>
<keyword evidence="1" id="KW-1133">Transmembrane helix</keyword>
<name>A0A7U4JPY4_CLOSG</name>
<dbReference type="GeneID" id="92939069"/>
<dbReference type="EMBL" id="CP009225">
    <property type="protein sequence ID" value="AKC63113.1"/>
    <property type="molecule type" value="Genomic_DNA"/>
</dbReference>
<sequence>MGKKVEYLYDKDNVLKVVINIKKGFLGTSGYLLFSIFMLPVGLFIILDMLLEALNLKLFQWSLKDILLMLFVAAFAVYIGCRSIYQWIRYNFGKEILIFNNKDKSFKYQQLVLGFGKIRVFDYCNISKIIAQSEDGRYGEYYCSLIHHGEKFKFGIVNDIKEGNIIVMRIKDFIIR</sequence>
<evidence type="ECO:0000313" key="2">
    <source>
        <dbReference type="EMBL" id="AKC63113.1"/>
    </source>
</evidence>
<dbReference type="KEGG" id="cld:CLSPO_c23930"/>
<dbReference type="AlphaFoldDB" id="A0A7U4JPY4"/>
<feature type="transmembrane region" description="Helical" evidence="1">
    <location>
        <begin position="25"/>
        <end position="46"/>
    </location>
</feature>
<dbReference type="Proteomes" id="UP000033052">
    <property type="component" value="Chromosome"/>
</dbReference>
<protein>
    <submittedName>
        <fullName evidence="2">Uncharacterized protein</fullName>
    </submittedName>
</protein>